<proteinExistence type="predicted"/>
<dbReference type="Proteomes" id="UP000308092">
    <property type="component" value="Unassembled WGS sequence"/>
</dbReference>
<evidence type="ECO:0000313" key="3">
    <source>
        <dbReference type="Proteomes" id="UP000308092"/>
    </source>
</evidence>
<dbReference type="AlphaFoldDB" id="A0A4S3IYL8"/>
<sequence>MSMEDDTTAREMQLIKGAGSPPNVVSGLHPDWLSSPERTHSSMPLSSSFLQLLYQAISEPLKYSRADPSIVVP</sequence>
<feature type="region of interest" description="Disordered" evidence="1">
    <location>
        <begin position="1"/>
        <end position="40"/>
    </location>
</feature>
<evidence type="ECO:0000313" key="2">
    <source>
        <dbReference type="EMBL" id="THC87496.1"/>
    </source>
</evidence>
<organism evidence="2 3">
    <name type="scientific">Aspergillus tanneri</name>
    <dbReference type="NCBI Taxonomy" id="1220188"/>
    <lineage>
        <taxon>Eukaryota</taxon>
        <taxon>Fungi</taxon>
        <taxon>Dikarya</taxon>
        <taxon>Ascomycota</taxon>
        <taxon>Pezizomycotina</taxon>
        <taxon>Eurotiomycetes</taxon>
        <taxon>Eurotiomycetidae</taxon>
        <taxon>Eurotiales</taxon>
        <taxon>Aspergillaceae</taxon>
        <taxon>Aspergillus</taxon>
        <taxon>Aspergillus subgen. Circumdati</taxon>
    </lineage>
</organism>
<name>A0A4S3IYL8_9EURO</name>
<gene>
    <name evidence="2" type="ORF">EYZ11_013055</name>
</gene>
<accession>A0A4S3IYL8</accession>
<evidence type="ECO:0000256" key="1">
    <source>
        <dbReference type="SAM" id="MobiDB-lite"/>
    </source>
</evidence>
<dbReference type="VEuPathDB" id="FungiDB:EYZ11_013055"/>
<comment type="caution">
    <text evidence="2">The sequence shown here is derived from an EMBL/GenBank/DDBJ whole genome shotgun (WGS) entry which is preliminary data.</text>
</comment>
<protein>
    <submittedName>
        <fullName evidence="2">Uncharacterized protein</fullName>
    </submittedName>
</protein>
<keyword evidence="3" id="KW-1185">Reference proteome</keyword>
<dbReference type="EMBL" id="SOSA01001178">
    <property type="protein sequence ID" value="THC87496.1"/>
    <property type="molecule type" value="Genomic_DNA"/>
</dbReference>
<reference evidence="2 3" key="1">
    <citation type="submission" date="2019-03" db="EMBL/GenBank/DDBJ databases">
        <title>The genome sequence of a newly discovered highly antifungal drug resistant Aspergillus species, Aspergillus tanneri NIH 1004.</title>
        <authorList>
            <person name="Mounaud S."/>
            <person name="Singh I."/>
            <person name="Joardar V."/>
            <person name="Pakala S."/>
            <person name="Pakala S."/>
            <person name="Venepally P."/>
            <person name="Hoover J."/>
            <person name="Nierman W."/>
            <person name="Chung J."/>
            <person name="Losada L."/>
        </authorList>
    </citation>
    <scope>NUCLEOTIDE SEQUENCE [LARGE SCALE GENOMIC DNA]</scope>
    <source>
        <strain evidence="2 3">NIH1004</strain>
    </source>
</reference>